<dbReference type="GO" id="GO:0005789">
    <property type="term" value="C:endoplasmic reticulum membrane"/>
    <property type="evidence" value="ECO:0007669"/>
    <property type="project" value="UniProtKB-SubCell"/>
</dbReference>
<comment type="caution">
    <text evidence="12">The sequence shown here is derived from an EMBL/GenBank/DDBJ whole genome shotgun (WGS) entry which is preliminary data.</text>
</comment>
<evidence type="ECO:0000256" key="9">
    <source>
        <dbReference type="ARBA" id="ARBA00023136"/>
    </source>
</evidence>
<keyword evidence="8 10" id="KW-1133">Transmembrane helix</keyword>
<dbReference type="Pfam" id="PF03155">
    <property type="entry name" value="Alg6_Alg8"/>
    <property type="match status" value="1"/>
</dbReference>
<evidence type="ECO:0000256" key="8">
    <source>
        <dbReference type="ARBA" id="ARBA00022989"/>
    </source>
</evidence>
<evidence type="ECO:0000256" key="3">
    <source>
        <dbReference type="ARBA" id="ARBA00008715"/>
    </source>
</evidence>
<comment type="similarity">
    <text evidence="3 10">Belongs to the ALG6/ALG8 glucosyltransferase family.</text>
</comment>
<dbReference type="PANTHER" id="PTHR12413:SF1">
    <property type="entry name" value="DOLICHYL PYROPHOSPHATE MAN9GLCNAC2 ALPHA-1,3-GLUCOSYLTRANSFERASE"/>
    <property type="match status" value="1"/>
</dbReference>
<evidence type="ECO:0000256" key="5">
    <source>
        <dbReference type="ARBA" id="ARBA00022679"/>
    </source>
</evidence>
<feature type="transmembrane region" description="Helical" evidence="10">
    <location>
        <begin position="306"/>
        <end position="325"/>
    </location>
</feature>
<dbReference type="EC" id="2.4.1.-" evidence="10"/>
<comment type="pathway">
    <text evidence="2 10">Protein modification; protein glycosylation.</text>
</comment>
<keyword evidence="7 10" id="KW-0256">Endoplasmic reticulum</keyword>
<keyword evidence="13" id="KW-1185">Reference proteome</keyword>
<evidence type="ECO:0000256" key="1">
    <source>
        <dbReference type="ARBA" id="ARBA00004477"/>
    </source>
</evidence>
<comment type="subcellular location">
    <subcellularLocation>
        <location evidence="1 10">Endoplasmic reticulum membrane</location>
        <topology evidence="1 10">Multi-pass membrane protein</topology>
    </subcellularLocation>
</comment>
<dbReference type="InterPro" id="IPR004856">
    <property type="entry name" value="Glyco_trans_ALG6/ALG8"/>
</dbReference>
<dbReference type="AlphaFoldDB" id="A0AAV8URU7"/>
<gene>
    <name evidence="12" type="ORF">NDN08_000385</name>
</gene>
<accession>A0AAV8URU7</accession>
<feature type="transmembrane region" description="Helical" evidence="10">
    <location>
        <begin position="369"/>
        <end position="386"/>
    </location>
</feature>
<feature type="transmembrane region" description="Helical" evidence="10">
    <location>
        <begin position="103"/>
        <end position="126"/>
    </location>
</feature>
<dbReference type="Proteomes" id="UP001157974">
    <property type="component" value="Unassembled WGS sequence"/>
</dbReference>
<sequence>MMDWVLPLICSLILRSGVGLYPYSGERDVPTYGDFEAQRHWMEVTRGKPISEWYTYDVDYWGIDYPPLSAFHAFVTSFLIEAVDPAAVALFESRGYEEEGSRAAMRASVILWDMMVLIPAVFWFLSKRSISDSKKLRTFYYLACAPALLLVDHGHFQYNGVSLGLFVAALSSVISGRDVLGSIFFTLSMNFKHMTLYFLPALACYCLGRSRTRGLRYLAHLTLTILGTTFLIWAFFDVKVVLSRIFPVNRGLFEDKVANVWCSINPAIKLRNIFGKSTLLKLSGACTLVAILPSCFMVWKYPRPEVLVRALSICSLACYLLAYQVHEKQILIPQVAIGMLSEEEPLLAAIFSIFACTSMFPLLKREGQAISYLALLIIHAVFVYTTTIPKQKGRSPGFAIALSGTLIFIALLHLVEVLGPTVPTLPDLYTVMWTTASCAAFCTILLVLYLRLFQAVPRS</sequence>
<feature type="transmembrane region" description="Helical" evidence="10">
    <location>
        <begin position="431"/>
        <end position="450"/>
    </location>
</feature>
<feature type="transmembrane region" description="Helical" evidence="10">
    <location>
        <begin position="346"/>
        <end position="363"/>
    </location>
</feature>
<feature type="signal peptide" evidence="11">
    <location>
        <begin position="1"/>
        <end position="19"/>
    </location>
</feature>
<protein>
    <recommendedName>
        <fullName evidence="10">Alpha-1,3-glucosyltransferase</fullName>
        <ecNumber evidence="10">2.4.1.-</ecNumber>
    </recommendedName>
</protein>
<keyword evidence="11" id="KW-0732">Signal</keyword>
<feature type="transmembrane region" description="Helical" evidence="10">
    <location>
        <begin position="398"/>
        <end position="419"/>
    </location>
</feature>
<keyword evidence="9 10" id="KW-0472">Membrane</keyword>
<evidence type="ECO:0000256" key="6">
    <source>
        <dbReference type="ARBA" id="ARBA00022692"/>
    </source>
</evidence>
<feature type="transmembrane region" description="Helical" evidence="10">
    <location>
        <begin position="162"/>
        <end position="187"/>
    </location>
</feature>
<feature type="transmembrane region" description="Helical" evidence="10">
    <location>
        <begin position="217"/>
        <end position="236"/>
    </location>
</feature>
<feature type="transmembrane region" description="Helical" evidence="10">
    <location>
        <begin position="279"/>
        <end position="300"/>
    </location>
</feature>
<keyword evidence="6 10" id="KW-0812">Transmembrane</keyword>
<evidence type="ECO:0000256" key="7">
    <source>
        <dbReference type="ARBA" id="ARBA00022824"/>
    </source>
</evidence>
<name>A0AAV8URU7_9RHOD</name>
<keyword evidence="5 10" id="KW-0808">Transferase</keyword>
<dbReference type="GO" id="GO:0042281">
    <property type="term" value="F:dolichyl pyrophosphate Man9GlcNAc2 alpha-1,3-glucosyltransferase activity"/>
    <property type="evidence" value="ECO:0007669"/>
    <property type="project" value="TreeGrafter"/>
</dbReference>
<proteinExistence type="inferred from homology"/>
<evidence type="ECO:0000256" key="4">
    <source>
        <dbReference type="ARBA" id="ARBA00022676"/>
    </source>
</evidence>
<keyword evidence="4 10" id="KW-0328">Glycosyltransferase</keyword>
<organism evidence="12 13">
    <name type="scientific">Rhodosorus marinus</name>
    <dbReference type="NCBI Taxonomy" id="101924"/>
    <lineage>
        <taxon>Eukaryota</taxon>
        <taxon>Rhodophyta</taxon>
        <taxon>Stylonematophyceae</taxon>
        <taxon>Stylonematales</taxon>
        <taxon>Stylonemataceae</taxon>
        <taxon>Rhodosorus</taxon>
    </lineage>
</organism>
<feature type="transmembrane region" description="Helical" evidence="10">
    <location>
        <begin position="138"/>
        <end position="156"/>
    </location>
</feature>
<evidence type="ECO:0000256" key="11">
    <source>
        <dbReference type="SAM" id="SignalP"/>
    </source>
</evidence>
<evidence type="ECO:0000313" key="12">
    <source>
        <dbReference type="EMBL" id="KAJ8903852.1"/>
    </source>
</evidence>
<reference evidence="12 13" key="1">
    <citation type="journal article" date="2023" name="Nat. Commun.">
        <title>Origin of minicircular mitochondrial genomes in red algae.</title>
        <authorList>
            <person name="Lee Y."/>
            <person name="Cho C.H."/>
            <person name="Lee Y.M."/>
            <person name="Park S.I."/>
            <person name="Yang J.H."/>
            <person name="West J.A."/>
            <person name="Bhattacharya D."/>
            <person name="Yoon H.S."/>
        </authorList>
    </citation>
    <scope>NUCLEOTIDE SEQUENCE [LARGE SCALE GENOMIC DNA]</scope>
    <source>
        <strain evidence="12 13">CCMP1338</strain>
        <tissue evidence="12">Whole cell</tissue>
    </source>
</reference>
<feature type="chain" id="PRO_5043967437" description="Alpha-1,3-glucosyltransferase" evidence="11">
    <location>
        <begin position="20"/>
        <end position="459"/>
    </location>
</feature>
<dbReference type="EMBL" id="JAMWBK010000006">
    <property type="protein sequence ID" value="KAJ8903852.1"/>
    <property type="molecule type" value="Genomic_DNA"/>
</dbReference>
<dbReference type="PANTHER" id="PTHR12413">
    <property type="entry name" value="DOLICHYL GLYCOSYLTRANSFERASE"/>
    <property type="match status" value="1"/>
</dbReference>
<evidence type="ECO:0000313" key="13">
    <source>
        <dbReference type="Proteomes" id="UP001157974"/>
    </source>
</evidence>
<evidence type="ECO:0000256" key="2">
    <source>
        <dbReference type="ARBA" id="ARBA00004922"/>
    </source>
</evidence>
<evidence type="ECO:0000256" key="10">
    <source>
        <dbReference type="RuleBase" id="RU363110"/>
    </source>
</evidence>